<dbReference type="RefSeq" id="WP_062967096.1">
    <property type="nucleotide sequence ID" value="NZ_JAAXOS010000008.1"/>
</dbReference>
<sequence>MILTGSEIARQRDLGRIEIKPFSAGQINPNSYDFRLGSIIKTYTDYVLDSRRRNPTSMISIPDSGLVLNPGRIYLGHTLEIMGSDHYVPIIRAKSSTARLGLFVHVTADIIDIGSHNQWTLQLNPVQPVRVYPGMLIGQVTFWRVTGEITLYAGKYQGSMGPVESLVHLDFSDEQKERE</sequence>
<dbReference type="InterPro" id="IPR033704">
    <property type="entry name" value="dUTPase_trimeric"/>
</dbReference>
<proteinExistence type="predicted"/>
<dbReference type="AlphaFoldDB" id="A0A7X6L5J8"/>
<dbReference type="GO" id="GO:0008829">
    <property type="term" value="F:dCTP deaminase activity"/>
    <property type="evidence" value="ECO:0007669"/>
    <property type="project" value="UniProtKB-EC"/>
</dbReference>
<evidence type="ECO:0000256" key="1">
    <source>
        <dbReference type="ARBA" id="ARBA00022801"/>
    </source>
</evidence>
<accession>A0A7X6L5J8</accession>
<dbReference type="Proteomes" id="UP000540698">
    <property type="component" value="Unassembled WGS sequence"/>
</dbReference>
<name>A0A7X6L5J8_9NOCA</name>
<comment type="caution">
    <text evidence="3">The sequence shown here is derived from an EMBL/GenBank/DDBJ whole genome shotgun (WGS) entry which is preliminary data.</text>
</comment>
<dbReference type="PANTHER" id="PTHR42680">
    <property type="entry name" value="DCTP DEAMINASE"/>
    <property type="match status" value="1"/>
</dbReference>
<gene>
    <name evidence="3" type="primary">dcd</name>
    <name evidence="3" type="ORF">HGB38_18675</name>
</gene>
<dbReference type="InterPro" id="IPR011962">
    <property type="entry name" value="dCTP_deaminase"/>
</dbReference>
<dbReference type="GO" id="GO:0015949">
    <property type="term" value="P:nucleobase-containing small molecule interconversion"/>
    <property type="evidence" value="ECO:0007669"/>
    <property type="project" value="TreeGrafter"/>
</dbReference>
<dbReference type="GO" id="GO:0006229">
    <property type="term" value="P:dUTP biosynthetic process"/>
    <property type="evidence" value="ECO:0007669"/>
    <property type="project" value="InterPro"/>
</dbReference>
<reference evidence="3 4" key="1">
    <citation type="submission" date="2020-04" db="EMBL/GenBank/DDBJ databases">
        <title>MicrobeNet Type strains.</title>
        <authorList>
            <person name="Nicholson A.C."/>
        </authorList>
    </citation>
    <scope>NUCLEOTIDE SEQUENCE [LARGE SCALE GENOMIC DNA]</scope>
    <source>
        <strain evidence="3 4">DSM 44956</strain>
    </source>
</reference>
<keyword evidence="4" id="KW-1185">Reference proteome</keyword>
<dbReference type="InterPro" id="IPR036157">
    <property type="entry name" value="dUTPase-like_sf"/>
</dbReference>
<evidence type="ECO:0000313" key="4">
    <source>
        <dbReference type="Proteomes" id="UP000540698"/>
    </source>
</evidence>
<keyword evidence="2" id="KW-0546">Nucleotide metabolism</keyword>
<dbReference type="Gene3D" id="2.70.40.10">
    <property type="match status" value="1"/>
</dbReference>
<organism evidence="3 4">
    <name type="scientific">Nocardia gamkensis</name>
    <dbReference type="NCBI Taxonomy" id="352869"/>
    <lineage>
        <taxon>Bacteria</taxon>
        <taxon>Bacillati</taxon>
        <taxon>Actinomycetota</taxon>
        <taxon>Actinomycetes</taxon>
        <taxon>Mycobacteriales</taxon>
        <taxon>Nocardiaceae</taxon>
        <taxon>Nocardia</taxon>
    </lineage>
</organism>
<dbReference type="NCBIfam" id="TIGR02274">
    <property type="entry name" value="dCTP_deam"/>
    <property type="match status" value="1"/>
</dbReference>
<dbReference type="Pfam" id="PF22769">
    <property type="entry name" value="DCD"/>
    <property type="match status" value="1"/>
</dbReference>
<dbReference type="EC" id="3.5.4.13" evidence="3"/>
<evidence type="ECO:0000313" key="3">
    <source>
        <dbReference type="EMBL" id="NKY28233.1"/>
    </source>
</evidence>
<dbReference type="SUPFAM" id="SSF51283">
    <property type="entry name" value="dUTPase-like"/>
    <property type="match status" value="1"/>
</dbReference>
<protein>
    <submittedName>
        <fullName evidence="3">dCTP deaminase</fullName>
        <ecNumber evidence="3">3.5.4.13</ecNumber>
    </submittedName>
</protein>
<dbReference type="EMBL" id="JAAXOS010000008">
    <property type="protein sequence ID" value="NKY28233.1"/>
    <property type="molecule type" value="Genomic_DNA"/>
</dbReference>
<keyword evidence="1 3" id="KW-0378">Hydrolase</keyword>
<evidence type="ECO:0000256" key="2">
    <source>
        <dbReference type="ARBA" id="ARBA00023080"/>
    </source>
</evidence>
<dbReference type="PANTHER" id="PTHR42680:SF3">
    <property type="entry name" value="DCTP DEAMINASE"/>
    <property type="match status" value="1"/>
</dbReference>
<dbReference type="CDD" id="cd07557">
    <property type="entry name" value="trimeric_dUTPase"/>
    <property type="match status" value="1"/>
</dbReference>